<dbReference type="InterPro" id="IPR020846">
    <property type="entry name" value="MFS_dom"/>
</dbReference>
<dbReference type="PANTHER" id="PTHR43124:SF3">
    <property type="entry name" value="CHLORAMPHENICOL EFFLUX PUMP RV0191"/>
    <property type="match status" value="1"/>
</dbReference>
<keyword evidence="2" id="KW-1003">Cell membrane</keyword>
<dbReference type="Gene3D" id="1.20.1250.20">
    <property type="entry name" value="MFS general substrate transporter like domains"/>
    <property type="match status" value="1"/>
</dbReference>
<feature type="transmembrane region" description="Helical" evidence="6">
    <location>
        <begin position="80"/>
        <end position="100"/>
    </location>
</feature>
<dbReference type="PROSITE" id="PS50850">
    <property type="entry name" value="MFS"/>
    <property type="match status" value="1"/>
</dbReference>
<dbReference type="EMBL" id="FMUT01000005">
    <property type="protein sequence ID" value="SCY59902.1"/>
    <property type="molecule type" value="Genomic_DNA"/>
</dbReference>
<evidence type="ECO:0000313" key="9">
    <source>
        <dbReference type="Proteomes" id="UP000183031"/>
    </source>
</evidence>
<dbReference type="Pfam" id="PF07690">
    <property type="entry name" value="MFS_1"/>
    <property type="match status" value="1"/>
</dbReference>
<feature type="transmembrane region" description="Helical" evidence="6">
    <location>
        <begin position="211"/>
        <end position="233"/>
    </location>
</feature>
<name>A0A1G5H7M5_9GAMM</name>
<keyword evidence="4 6" id="KW-1133">Transmembrane helix</keyword>
<feature type="transmembrane region" description="Helical" evidence="6">
    <location>
        <begin position="305"/>
        <end position="324"/>
    </location>
</feature>
<feature type="transmembrane region" description="Helical" evidence="6">
    <location>
        <begin position="139"/>
        <end position="161"/>
    </location>
</feature>
<organism evidence="8 9">
    <name type="scientific">Serratia nematodiphila</name>
    <dbReference type="NCBI Taxonomy" id="458197"/>
    <lineage>
        <taxon>Bacteria</taxon>
        <taxon>Pseudomonadati</taxon>
        <taxon>Pseudomonadota</taxon>
        <taxon>Gammaproteobacteria</taxon>
        <taxon>Enterobacterales</taxon>
        <taxon>Yersiniaceae</taxon>
        <taxon>Serratia</taxon>
    </lineage>
</organism>
<dbReference type="InterPro" id="IPR011701">
    <property type="entry name" value="MFS"/>
</dbReference>
<evidence type="ECO:0000256" key="4">
    <source>
        <dbReference type="ARBA" id="ARBA00022989"/>
    </source>
</evidence>
<evidence type="ECO:0000256" key="2">
    <source>
        <dbReference type="ARBA" id="ARBA00022475"/>
    </source>
</evidence>
<gene>
    <name evidence="8" type="ORF">SAMN02927935_01775</name>
</gene>
<dbReference type="SUPFAM" id="SSF103473">
    <property type="entry name" value="MFS general substrate transporter"/>
    <property type="match status" value="1"/>
</dbReference>
<comment type="subcellular location">
    <subcellularLocation>
        <location evidence="1">Cell membrane</location>
        <topology evidence="1">Multi-pass membrane protein</topology>
    </subcellularLocation>
</comment>
<evidence type="ECO:0000256" key="1">
    <source>
        <dbReference type="ARBA" id="ARBA00004651"/>
    </source>
</evidence>
<dbReference type="Proteomes" id="UP000183031">
    <property type="component" value="Unassembled WGS sequence"/>
</dbReference>
<feature type="transmembrane region" description="Helical" evidence="6">
    <location>
        <begin position="106"/>
        <end position="127"/>
    </location>
</feature>
<keyword evidence="9" id="KW-1185">Reference proteome</keyword>
<feature type="transmembrane region" description="Helical" evidence="6">
    <location>
        <begin position="365"/>
        <end position="384"/>
    </location>
</feature>
<dbReference type="RefSeq" id="WP_033633813.1">
    <property type="nucleotide sequence ID" value="NZ_CBCSIN010000016.1"/>
</dbReference>
<evidence type="ECO:0000256" key="3">
    <source>
        <dbReference type="ARBA" id="ARBA00022692"/>
    </source>
</evidence>
<keyword evidence="5 6" id="KW-0472">Membrane</keyword>
<evidence type="ECO:0000256" key="5">
    <source>
        <dbReference type="ARBA" id="ARBA00023136"/>
    </source>
</evidence>
<feature type="transmembrane region" description="Helical" evidence="6">
    <location>
        <begin position="278"/>
        <end position="299"/>
    </location>
</feature>
<dbReference type="CDD" id="cd17324">
    <property type="entry name" value="MFS_NepI_like"/>
    <property type="match status" value="1"/>
</dbReference>
<dbReference type="PROSITE" id="PS51257">
    <property type="entry name" value="PROKAR_LIPOPROTEIN"/>
    <property type="match status" value="1"/>
</dbReference>
<accession>A0A1G5H7M5</accession>
<dbReference type="InterPro" id="IPR036259">
    <property type="entry name" value="MFS_trans_sf"/>
</dbReference>
<evidence type="ECO:0000313" key="8">
    <source>
        <dbReference type="EMBL" id="SCY59902.1"/>
    </source>
</evidence>
<sequence length="394" mass="40513">MLNNKDNPASSPWPAIFSLTVACFVMVTTEFLPIGLLTNIAPSLGVSTGTAGLMVTMPGIVAAVAAPVLSLASGRLDRRLLMLGLSLLLMVSNLVAALAVNFPMMLLGRVLLGICVGGFWSFAANYGRHLVPEASQGRATALILSGISVGAVCGVPAGALIGDLFGWRAAFFGGAALAVGVLLAQLRLLTSVPPSRPVTPRDLVLPLRLPMARIGLIAIVLLFIGHFAAYTYLRPLLQQVFVLSPSAISLQLLAYGAIGLLGTFLGERLGEYSLRATFILIAAMLAGILIVSPLLSGLAGATLMVLVWGLAFGAVPVCATNWMFAAVPQAPEAGQALLVCVIQIALASGALLGGEVVDWQGVSSAMLFGGALILSATLVFGLSLRSGAIGAKQC</sequence>
<feature type="transmembrane region" description="Helical" evidence="6">
    <location>
        <begin position="52"/>
        <end position="73"/>
    </location>
</feature>
<feature type="transmembrane region" description="Helical" evidence="6">
    <location>
        <begin position="167"/>
        <end position="190"/>
    </location>
</feature>
<dbReference type="InterPro" id="IPR050189">
    <property type="entry name" value="MFS_Efflux_Transporters"/>
</dbReference>
<dbReference type="PANTHER" id="PTHR43124">
    <property type="entry name" value="PURINE EFFLUX PUMP PBUE"/>
    <property type="match status" value="1"/>
</dbReference>
<feature type="transmembrane region" description="Helical" evidence="6">
    <location>
        <begin position="245"/>
        <end position="266"/>
    </location>
</feature>
<reference evidence="8 9" key="1">
    <citation type="submission" date="2016-10" db="EMBL/GenBank/DDBJ databases">
        <authorList>
            <person name="Varghese N."/>
            <person name="Submissions S."/>
        </authorList>
    </citation>
    <scope>NUCLEOTIDE SEQUENCE [LARGE SCALE GENOMIC DNA]</scope>
    <source>
        <strain evidence="8 9">CGMCC 1.6853</strain>
    </source>
</reference>
<comment type="caution">
    <text evidence="8">The sequence shown here is derived from an EMBL/GenBank/DDBJ whole genome shotgun (WGS) entry which is preliminary data.</text>
</comment>
<feature type="transmembrane region" description="Helical" evidence="6">
    <location>
        <begin position="12"/>
        <end position="32"/>
    </location>
</feature>
<proteinExistence type="predicted"/>
<feature type="domain" description="Major facilitator superfamily (MFS) profile" evidence="7">
    <location>
        <begin position="15"/>
        <end position="387"/>
    </location>
</feature>
<evidence type="ECO:0000256" key="6">
    <source>
        <dbReference type="SAM" id="Phobius"/>
    </source>
</evidence>
<keyword evidence="3 6" id="KW-0812">Transmembrane</keyword>
<evidence type="ECO:0000259" key="7">
    <source>
        <dbReference type="PROSITE" id="PS50850"/>
    </source>
</evidence>
<protein>
    <submittedName>
        <fullName evidence="8">Predicted arabinose efflux permease, MFS family</fullName>
    </submittedName>
</protein>